<keyword evidence="3" id="KW-1185">Reference proteome</keyword>
<feature type="non-terminal residue" evidence="2">
    <location>
        <position position="189"/>
    </location>
</feature>
<evidence type="ECO:0000256" key="1">
    <source>
        <dbReference type="SAM" id="MobiDB-lite"/>
    </source>
</evidence>
<evidence type="ECO:0000313" key="2">
    <source>
        <dbReference type="EMBL" id="VBB33887.1"/>
    </source>
</evidence>
<evidence type="ECO:0000313" key="3">
    <source>
        <dbReference type="Proteomes" id="UP000276991"/>
    </source>
</evidence>
<feature type="compositionally biased region" description="Basic and acidic residues" evidence="1">
    <location>
        <begin position="147"/>
        <end position="157"/>
    </location>
</feature>
<name>A0A498SRW3_ACAVI</name>
<protein>
    <submittedName>
        <fullName evidence="2">Uncharacterized protein</fullName>
    </submittedName>
</protein>
<accession>A0A498SRW3</accession>
<dbReference type="EMBL" id="UPTC01002801">
    <property type="protein sequence ID" value="VBB33887.1"/>
    <property type="molecule type" value="Genomic_DNA"/>
</dbReference>
<dbReference type="Proteomes" id="UP000276991">
    <property type="component" value="Unassembled WGS sequence"/>
</dbReference>
<proteinExistence type="predicted"/>
<dbReference type="AlphaFoldDB" id="A0A498SRW3"/>
<feature type="region of interest" description="Disordered" evidence="1">
    <location>
        <begin position="136"/>
        <end position="157"/>
    </location>
</feature>
<organism evidence="2 3">
    <name type="scientific">Acanthocheilonema viteae</name>
    <name type="common">Filarial nematode worm</name>
    <name type="synonym">Dipetalonema viteae</name>
    <dbReference type="NCBI Taxonomy" id="6277"/>
    <lineage>
        <taxon>Eukaryota</taxon>
        <taxon>Metazoa</taxon>
        <taxon>Ecdysozoa</taxon>
        <taxon>Nematoda</taxon>
        <taxon>Chromadorea</taxon>
        <taxon>Rhabditida</taxon>
        <taxon>Spirurina</taxon>
        <taxon>Spiruromorpha</taxon>
        <taxon>Filarioidea</taxon>
        <taxon>Onchocercidae</taxon>
        <taxon>Acanthocheilonema</taxon>
    </lineage>
</organism>
<gene>
    <name evidence="2" type="ORF">NAV_LOCUS8678</name>
</gene>
<sequence>MAEIIHEDKTTKNEDKVGLKINSLVLMQPEQKPKIDDSLRTKSKQFGTKKSYSYSGVNKTLKCGDSEQKCTKHSESISVLFQIPLKESDELEAKNVQQLLDVERTPNESESVQVMIISDEQQKAANHREALLEEIKAKEGDSEETSEIDKSETGVEEKNYEFDYNRGNRSITLPTIGTMLSLRLEFAES</sequence>
<reference evidence="2 3" key="1">
    <citation type="submission" date="2018-08" db="EMBL/GenBank/DDBJ databases">
        <authorList>
            <person name="Laetsch R D."/>
            <person name="Stevens L."/>
            <person name="Kumar S."/>
            <person name="Blaxter L. M."/>
        </authorList>
    </citation>
    <scope>NUCLEOTIDE SEQUENCE [LARGE SCALE GENOMIC DNA]</scope>
</reference>